<gene>
    <name evidence="2" type="ORF">METZ01_LOCUS458197</name>
</gene>
<reference evidence="2" key="1">
    <citation type="submission" date="2018-05" db="EMBL/GenBank/DDBJ databases">
        <authorList>
            <person name="Lanie J.A."/>
            <person name="Ng W.-L."/>
            <person name="Kazmierczak K.M."/>
            <person name="Andrzejewski T.M."/>
            <person name="Davidsen T.M."/>
            <person name="Wayne K.J."/>
            <person name="Tettelin H."/>
            <person name="Glass J.I."/>
            <person name="Rusch D."/>
            <person name="Podicherti R."/>
            <person name="Tsui H.-C.T."/>
            <person name="Winkler M.E."/>
        </authorList>
    </citation>
    <scope>NUCLEOTIDE SEQUENCE</scope>
</reference>
<feature type="non-terminal residue" evidence="2">
    <location>
        <position position="26"/>
    </location>
</feature>
<evidence type="ECO:0000313" key="2">
    <source>
        <dbReference type="EMBL" id="SVE05343.1"/>
    </source>
</evidence>
<dbReference type="EMBL" id="UINC01190948">
    <property type="protein sequence ID" value="SVE05343.1"/>
    <property type="molecule type" value="Genomic_DNA"/>
</dbReference>
<proteinExistence type="predicted"/>
<feature type="non-terminal residue" evidence="2">
    <location>
        <position position="1"/>
    </location>
</feature>
<feature type="region of interest" description="Disordered" evidence="1">
    <location>
        <begin position="1"/>
        <end position="26"/>
    </location>
</feature>
<dbReference type="AlphaFoldDB" id="A0A383ACM4"/>
<name>A0A383ACM4_9ZZZZ</name>
<evidence type="ECO:0000256" key="1">
    <source>
        <dbReference type="SAM" id="MobiDB-lite"/>
    </source>
</evidence>
<protein>
    <submittedName>
        <fullName evidence="2">Uncharacterized protein</fullName>
    </submittedName>
</protein>
<accession>A0A383ACM4</accession>
<organism evidence="2">
    <name type="scientific">marine metagenome</name>
    <dbReference type="NCBI Taxonomy" id="408172"/>
    <lineage>
        <taxon>unclassified sequences</taxon>
        <taxon>metagenomes</taxon>
        <taxon>ecological metagenomes</taxon>
    </lineage>
</organism>
<sequence>IGRDQLERGNQTKQRKRGTNIFVQQI</sequence>